<protein>
    <recommendedName>
        <fullName evidence="4">MFS transporter</fullName>
    </recommendedName>
</protein>
<feature type="transmembrane region" description="Helical" evidence="1">
    <location>
        <begin position="110"/>
        <end position="134"/>
    </location>
</feature>
<dbReference type="RefSeq" id="WP_382363251.1">
    <property type="nucleotide sequence ID" value="NZ_JBHLWV010000019.1"/>
</dbReference>
<keyword evidence="3" id="KW-1185">Reference proteome</keyword>
<reference evidence="2 3" key="1">
    <citation type="submission" date="2024-09" db="EMBL/GenBank/DDBJ databases">
        <authorList>
            <person name="Sun Q."/>
            <person name="Mori K."/>
        </authorList>
    </citation>
    <scope>NUCLEOTIDE SEQUENCE [LARGE SCALE GENOMIC DNA]</scope>
    <source>
        <strain evidence="2 3">CCM 7957</strain>
    </source>
</reference>
<name>A0ABV6H7X8_9ACTN</name>
<feature type="transmembrane region" description="Helical" evidence="1">
    <location>
        <begin position="46"/>
        <end position="66"/>
    </location>
</feature>
<evidence type="ECO:0000313" key="3">
    <source>
        <dbReference type="Proteomes" id="UP001589783"/>
    </source>
</evidence>
<dbReference type="EMBL" id="JBHLWV010000019">
    <property type="protein sequence ID" value="MFC0314975.1"/>
    <property type="molecule type" value="Genomic_DNA"/>
</dbReference>
<organism evidence="2 3">
    <name type="scientific">Gordonia phosphorivorans</name>
    <dbReference type="NCBI Taxonomy" id="1056982"/>
    <lineage>
        <taxon>Bacteria</taxon>
        <taxon>Bacillati</taxon>
        <taxon>Actinomycetota</taxon>
        <taxon>Actinomycetes</taxon>
        <taxon>Mycobacteriales</taxon>
        <taxon>Gordoniaceae</taxon>
        <taxon>Gordonia</taxon>
    </lineage>
</organism>
<feature type="transmembrane region" description="Helical" evidence="1">
    <location>
        <begin position="20"/>
        <end position="40"/>
    </location>
</feature>
<evidence type="ECO:0008006" key="4">
    <source>
        <dbReference type="Google" id="ProtNLM"/>
    </source>
</evidence>
<accession>A0ABV6H7X8</accession>
<evidence type="ECO:0000313" key="2">
    <source>
        <dbReference type="EMBL" id="MFC0314975.1"/>
    </source>
</evidence>
<gene>
    <name evidence="2" type="ORF">ACFFJD_08935</name>
</gene>
<sequence length="184" mass="18544">MPTPVRPLQQRADLTPIARLRAAVVGATGAGTGILAHALGHGSLPGIGGLLVVLAAGLGLGLVAVGNRTAPRTASRTFLLALLAGGQVLVHLLLIALTGHHQQLITGPMALVHTVGTLVAFGLIVTAESLAIAAAGRVRQVYALCTSGPTVEQNPAIAIPAPIRAPQRLRQLGTVGTRGPPVLV</sequence>
<keyword evidence="1" id="KW-1133">Transmembrane helix</keyword>
<comment type="caution">
    <text evidence="2">The sequence shown here is derived from an EMBL/GenBank/DDBJ whole genome shotgun (WGS) entry which is preliminary data.</text>
</comment>
<keyword evidence="1" id="KW-0812">Transmembrane</keyword>
<evidence type="ECO:0000256" key="1">
    <source>
        <dbReference type="SAM" id="Phobius"/>
    </source>
</evidence>
<feature type="transmembrane region" description="Helical" evidence="1">
    <location>
        <begin position="78"/>
        <end position="98"/>
    </location>
</feature>
<keyword evidence="1" id="KW-0472">Membrane</keyword>
<proteinExistence type="predicted"/>
<dbReference type="Proteomes" id="UP001589783">
    <property type="component" value="Unassembled WGS sequence"/>
</dbReference>